<evidence type="ECO:0000313" key="2">
    <source>
        <dbReference type="EMBL" id="CAF3417932.1"/>
    </source>
</evidence>
<dbReference type="Proteomes" id="UP000663869">
    <property type="component" value="Unassembled WGS sequence"/>
</dbReference>
<dbReference type="EMBL" id="CAJNYD010002426">
    <property type="protein sequence ID" value="CAF3417932.1"/>
    <property type="molecule type" value="Genomic_DNA"/>
</dbReference>
<evidence type="ECO:0000313" key="1">
    <source>
        <dbReference type="EMBL" id="CAF3366128.1"/>
    </source>
</evidence>
<accession>A0A818BKY7</accession>
<dbReference type="Proteomes" id="UP000663865">
    <property type="component" value="Unassembled WGS sequence"/>
</dbReference>
<dbReference type="Proteomes" id="UP000663833">
    <property type="component" value="Unassembled WGS sequence"/>
</dbReference>
<sequence>MKSNNYFAWLLMFEQFLAALKLRLTIWKEIKQKRPSISPSIRMLLQHKLRSWNILVKHEFQALRQRNWEHFISNVASPNPASFWCTAKNLIKKKSTDFCALTDENTTHRSTTDIINCLNQHFTERDELPSLNVNNSLEKEADEL</sequence>
<evidence type="ECO:0000313" key="12">
    <source>
        <dbReference type="Proteomes" id="UP000663873"/>
    </source>
</evidence>
<proteinExistence type="predicted"/>
<evidence type="ECO:0000313" key="3">
    <source>
        <dbReference type="EMBL" id="CAF3447120.1"/>
    </source>
</evidence>
<dbReference type="Proteomes" id="UP000663851">
    <property type="component" value="Unassembled WGS sequence"/>
</dbReference>
<dbReference type="Proteomes" id="UP000663873">
    <property type="component" value="Unassembled WGS sequence"/>
</dbReference>
<dbReference type="EMBL" id="CAJNYU010003037">
    <property type="protein sequence ID" value="CAF3624601.1"/>
    <property type="molecule type" value="Genomic_DNA"/>
</dbReference>
<dbReference type="Proteomes" id="UP000663862">
    <property type="component" value="Unassembled WGS sequence"/>
</dbReference>
<evidence type="ECO:0000313" key="10">
    <source>
        <dbReference type="EMBL" id="CAF4656620.1"/>
    </source>
</evidence>
<dbReference type="EMBL" id="CAJOBR010002095">
    <property type="protein sequence ID" value="CAF4656620.1"/>
    <property type="molecule type" value="Genomic_DNA"/>
</dbReference>
<dbReference type="Proteomes" id="UP000663838">
    <property type="component" value="Unassembled WGS sequence"/>
</dbReference>
<comment type="caution">
    <text evidence="2">The sequence shown here is derived from an EMBL/GenBank/DDBJ whole genome shotgun (WGS) entry which is preliminary data.</text>
</comment>
<dbReference type="EMBL" id="CAJOBO010002428">
    <property type="protein sequence ID" value="CAF4450480.1"/>
    <property type="molecule type" value="Genomic_DNA"/>
</dbReference>
<reference evidence="2" key="1">
    <citation type="submission" date="2021-02" db="EMBL/GenBank/DDBJ databases">
        <authorList>
            <person name="Nowell W R."/>
        </authorList>
    </citation>
    <scope>NUCLEOTIDE SEQUENCE</scope>
</reference>
<evidence type="ECO:0000313" key="6">
    <source>
        <dbReference type="EMBL" id="CAF4188870.1"/>
    </source>
</evidence>
<dbReference type="EMBL" id="CAJOBQ010002808">
    <property type="protein sequence ID" value="CAF4580155.1"/>
    <property type="molecule type" value="Genomic_DNA"/>
</dbReference>
<protein>
    <submittedName>
        <fullName evidence="2">Uncharacterized protein</fullName>
    </submittedName>
</protein>
<dbReference type="EMBL" id="CAJNXB010005789">
    <property type="protein sequence ID" value="CAF3447120.1"/>
    <property type="molecule type" value="Genomic_DNA"/>
</dbReference>
<organism evidence="2 11">
    <name type="scientific">Rotaria socialis</name>
    <dbReference type="NCBI Taxonomy" id="392032"/>
    <lineage>
        <taxon>Eukaryota</taxon>
        <taxon>Metazoa</taxon>
        <taxon>Spiralia</taxon>
        <taxon>Gnathifera</taxon>
        <taxon>Rotifera</taxon>
        <taxon>Eurotatoria</taxon>
        <taxon>Bdelloidea</taxon>
        <taxon>Philodinida</taxon>
        <taxon>Philodinidae</taxon>
        <taxon>Rotaria</taxon>
    </lineage>
</organism>
<dbReference type="EMBL" id="CAJNYT010003176">
    <property type="protein sequence ID" value="CAF3533250.1"/>
    <property type="molecule type" value="Genomic_DNA"/>
</dbReference>
<dbReference type="EMBL" id="CAJOBP010000518">
    <property type="protein sequence ID" value="CAF4188870.1"/>
    <property type="molecule type" value="Genomic_DNA"/>
</dbReference>
<dbReference type="EMBL" id="CAJOBS010000882">
    <property type="protein sequence ID" value="CAF4655459.1"/>
    <property type="molecule type" value="Genomic_DNA"/>
</dbReference>
<name>A0A818BKY7_9BILA</name>
<evidence type="ECO:0000313" key="4">
    <source>
        <dbReference type="EMBL" id="CAF3533250.1"/>
    </source>
</evidence>
<evidence type="ECO:0000313" key="7">
    <source>
        <dbReference type="EMBL" id="CAF4450480.1"/>
    </source>
</evidence>
<keyword evidence="12" id="KW-1185">Reference proteome</keyword>
<dbReference type="Proteomes" id="UP000663848">
    <property type="component" value="Unassembled WGS sequence"/>
</dbReference>
<dbReference type="Proteomes" id="UP000663872">
    <property type="component" value="Unassembled WGS sequence"/>
</dbReference>
<dbReference type="AlphaFoldDB" id="A0A818BKY7"/>
<evidence type="ECO:0000313" key="9">
    <source>
        <dbReference type="EMBL" id="CAF4655459.1"/>
    </source>
</evidence>
<gene>
    <name evidence="5" type="ORF">FME351_LOCUS23116</name>
    <name evidence="4" type="ORF">GRG538_LOCUS19379</name>
    <name evidence="7" type="ORF">HFQ381_LOCUS23843</name>
    <name evidence="1" type="ORF">KIK155_LOCUS4951</name>
    <name evidence="2" type="ORF">LUA448_LOCUS19148</name>
    <name evidence="10" type="ORF">QYT958_LOCUS15215</name>
    <name evidence="3" type="ORF">TIS948_LOCUS31649</name>
    <name evidence="9" type="ORF">TOA249_LOCUS14316</name>
    <name evidence="8" type="ORF">TSG867_LOCUS26523</name>
    <name evidence="6" type="ORF">UJA718_LOCUS5798</name>
</gene>
<evidence type="ECO:0000313" key="5">
    <source>
        <dbReference type="EMBL" id="CAF3624601.1"/>
    </source>
</evidence>
<dbReference type="EMBL" id="CAJNYV010000529">
    <property type="protein sequence ID" value="CAF3366128.1"/>
    <property type="molecule type" value="Genomic_DNA"/>
</dbReference>
<dbReference type="OrthoDB" id="10465092at2759"/>
<dbReference type="Proteomes" id="UP000663825">
    <property type="component" value="Unassembled WGS sequence"/>
</dbReference>
<evidence type="ECO:0000313" key="8">
    <source>
        <dbReference type="EMBL" id="CAF4580155.1"/>
    </source>
</evidence>
<evidence type="ECO:0000313" key="11">
    <source>
        <dbReference type="Proteomes" id="UP000663833"/>
    </source>
</evidence>